<name>A0A183EIK0_9BILA</name>
<dbReference type="WBParaSite" id="GPUH_0002081601-mRNA-1">
    <property type="protein sequence ID" value="GPUH_0002081601-mRNA-1"/>
    <property type="gene ID" value="GPUH_0002081601"/>
</dbReference>
<dbReference type="InterPro" id="IPR011009">
    <property type="entry name" value="Kinase-like_dom_sf"/>
</dbReference>
<dbReference type="PANTHER" id="PTHR24056">
    <property type="entry name" value="CELL DIVISION PROTEIN KINASE"/>
    <property type="match status" value="1"/>
</dbReference>
<reference evidence="11 12" key="2">
    <citation type="submission" date="2018-11" db="EMBL/GenBank/DDBJ databases">
        <authorList>
            <consortium name="Pathogen Informatics"/>
        </authorList>
    </citation>
    <scope>NUCLEOTIDE SEQUENCE [LARGE SCALE GENOMIC DNA]</scope>
</reference>
<comment type="similarity">
    <text evidence="2">Belongs to the protein kinase superfamily. CMGC Ser/Thr protein kinase family. CDC2/CDKX subfamily.</text>
</comment>
<dbReference type="Pfam" id="PF00069">
    <property type="entry name" value="Pkinase"/>
    <property type="match status" value="1"/>
</dbReference>
<evidence type="ECO:0000256" key="1">
    <source>
        <dbReference type="ARBA" id="ARBA00004123"/>
    </source>
</evidence>
<dbReference type="InterPro" id="IPR050108">
    <property type="entry name" value="CDK"/>
</dbReference>
<evidence type="ECO:0000256" key="4">
    <source>
        <dbReference type="ARBA" id="ARBA00022679"/>
    </source>
</evidence>
<dbReference type="AlphaFoldDB" id="A0A183EIK0"/>
<evidence type="ECO:0000313" key="12">
    <source>
        <dbReference type="Proteomes" id="UP000271098"/>
    </source>
</evidence>
<dbReference type="GO" id="GO:0008353">
    <property type="term" value="F:RNA polymerase II CTD heptapeptide repeat kinase activity"/>
    <property type="evidence" value="ECO:0007669"/>
    <property type="project" value="TreeGrafter"/>
</dbReference>
<evidence type="ECO:0000313" key="13">
    <source>
        <dbReference type="WBParaSite" id="GPUH_0002081601-mRNA-1"/>
    </source>
</evidence>
<feature type="chain" id="PRO_5043139192" evidence="9">
    <location>
        <begin position="25"/>
        <end position="311"/>
    </location>
</feature>
<keyword evidence="9" id="KW-0732">Signal</keyword>
<dbReference type="Gene3D" id="1.10.510.10">
    <property type="entry name" value="Transferase(Phosphotransferase) domain 1"/>
    <property type="match status" value="1"/>
</dbReference>
<organism evidence="13">
    <name type="scientific">Gongylonema pulchrum</name>
    <dbReference type="NCBI Taxonomy" id="637853"/>
    <lineage>
        <taxon>Eukaryota</taxon>
        <taxon>Metazoa</taxon>
        <taxon>Ecdysozoa</taxon>
        <taxon>Nematoda</taxon>
        <taxon>Chromadorea</taxon>
        <taxon>Rhabditida</taxon>
        <taxon>Spirurina</taxon>
        <taxon>Spiruromorpha</taxon>
        <taxon>Spiruroidea</taxon>
        <taxon>Gongylonematidae</taxon>
        <taxon>Gongylonema</taxon>
    </lineage>
</organism>
<sequence>MNTLSNCQVLVFIFKFSLIPSNSAVVPPSYIDVTPELLEYMKNFQSPYMKDVSAFERLAKIGEGTFGEVFKARCKDTGRIVTLKQIEMESENEGFPAKTLQEVKMMQKFKYMHINELLEICSSKETIDTRGLYTFYMVFAYCEHDLASLLANTKIQLSLVHIKTMMKQLFKGLYHIHSLNVVHSDLKASNVLITQEGILKLTDLGLAKPPFSKLPGQIEQGRTHRAVTVWYSAPELLLGARDHKAPDDMWSAGCIMAEMWTRTPILQGENEQKQLSLISDLCGSIDPQTCKIFKNLPLFGKMELQQNLKRC</sequence>
<keyword evidence="12" id="KW-1185">Reference proteome</keyword>
<keyword evidence="8" id="KW-0539">Nucleus</keyword>
<evidence type="ECO:0000259" key="10">
    <source>
        <dbReference type="PROSITE" id="PS50011"/>
    </source>
</evidence>
<dbReference type="EMBL" id="UYRT01091149">
    <property type="protein sequence ID" value="VDN36828.1"/>
    <property type="molecule type" value="Genomic_DNA"/>
</dbReference>
<keyword evidence="6" id="KW-0418">Kinase</keyword>
<protein>
    <submittedName>
        <fullName evidence="13">Protein kinase domain-containing protein</fullName>
    </submittedName>
</protein>
<dbReference type="GO" id="GO:0005634">
    <property type="term" value="C:nucleus"/>
    <property type="evidence" value="ECO:0007669"/>
    <property type="project" value="UniProtKB-SubCell"/>
</dbReference>
<dbReference type="SMART" id="SM00220">
    <property type="entry name" value="S_TKc"/>
    <property type="match status" value="1"/>
</dbReference>
<evidence type="ECO:0000256" key="2">
    <source>
        <dbReference type="ARBA" id="ARBA00006485"/>
    </source>
</evidence>
<dbReference type="FunFam" id="1.10.510.10:FF:000624">
    <property type="entry name" value="Mitogen-activated protein kinase"/>
    <property type="match status" value="1"/>
</dbReference>
<dbReference type="Gene3D" id="3.30.200.20">
    <property type="entry name" value="Phosphorylase Kinase, domain 1"/>
    <property type="match status" value="1"/>
</dbReference>
<evidence type="ECO:0000256" key="7">
    <source>
        <dbReference type="ARBA" id="ARBA00022840"/>
    </source>
</evidence>
<keyword evidence="7" id="KW-0067">ATP-binding</keyword>
<proteinExistence type="inferred from homology"/>
<feature type="signal peptide" evidence="9">
    <location>
        <begin position="1"/>
        <end position="24"/>
    </location>
</feature>
<evidence type="ECO:0000256" key="9">
    <source>
        <dbReference type="SAM" id="SignalP"/>
    </source>
</evidence>
<dbReference type="SUPFAM" id="SSF56112">
    <property type="entry name" value="Protein kinase-like (PK-like)"/>
    <property type="match status" value="1"/>
</dbReference>
<evidence type="ECO:0000313" key="11">
    <source>
        <dbReference type="EMBL" id="VDN36828.1"/>
    </source>
</evidence>
<reference evidence="13" key="1">
    <citation type="submission" date="2016-06" db="UniProtKB">
        <authorList>
            <consortium name="WormBaseParasite"/>
        </authorList>
    </citation>
    <scope>IDENTIFICATION</scope>
</reference>
<dbReference type="Proteomes" id="UP000271098">
    <property type="component" value="Unassembled WGS sequence"/>
</dbReference>
<dbReference type="GO" id="GO:0005524">
    <property type="term" value="F:ATP binding"/>
    <property type="evidence" value="ECO:0007669"/>
    <property type="project" value="UniProtKB-KW"/>
</dbReference>
<evidence type="ECO:0000256" key="8">
    <source>
        <dbReference type="ARBA" id="ARBA00023242"/>
    </source>
</evidence>
<evidence type="ECO:0000256" key="6">
    <source>
        <dbReference type="ARBA" id="ARBA00022777"/>
    </source>
</evidence>
<dbReference type="PROSITE" id="PS00108">
    <property type="entry name" value="PROTEIN_KINASE_ST"/>
    <property type="match status" value="1"/>
</dbReference>
<feature type="domain" description="Protein kinase" evidence="10">
    <location>
        <begin position="55"/>
        <end position="311"/>
    </location>
</feature>
<dbReference type="GO" id="GO:0004693">
    <property type="term" value="F:cyclin-dependent protein serine/threonine kinase activity"/>
    <property type="evidence" value="ECO:0007669"/>
    <property type="project" value="TreeGrafter"/>
</dbReference>
<evidence type="ECO:0000256" key="5">
    <source>
        <dbReference type="ARBA" id="ARBA00022741"/>
    </source>
</evidence>
<dbReference type="PROSITE" id="PS50011">
    <property type="entry name" value="PROTEIN_KINASE_DOM"/>
    <property type="match status" value="1"/>
</dbReference>
<keyword evidence="4" id="KW-0808">Transferase</keyword>
<dbReference type="OrthoDB" id="28397at2759"/>
<dbReference type="InterPro" id="IPR000719">
    <property type="entry name" value="Prot_kinase_dom"/>
</dbReference>
<dbReference type="InterPro" id="IPR008271">
    <property type="entry name" value="Ser/Thr_kinase_AS"/>
</dbReference>
<dbReference type="PANTHER" id="PTHR24056:SF233">
    <property type="entry name" value="CYCLIN-DEPENDENT KINASE 9"/>
    <property type="match status" value="1"/>
</dbReference>
<keyword evidence="3" id="KW-0723">Serine/threonine-protein kinase</keyword>
<keyword evidence="5" id="KW-0547">Nucleotide-binding</keyword>
<accession>A0A183EIK0</accession>
<gene>
    <name evidence="11" type="ORF">GPUH_LOCUS20791</name>
</gene>
<evidence type="ECO:0000256" key="3">
    <source>
        <dbReference type="ARBA" id="ARBA00022527"/>
    </source>
</evidence>
<comment type="subcellular location">
    <subcellularLocation>
        <location evidence="1">Nucleus</location>
    </subcellularLocation>
</comment>